<dbReference type="EMBL" id="JAMYWD010000011">
    <property type="protein sequence ID" value="KAJ4956085.1"/>
    <property type="molecule type" value="Genomic_DNA"/>
</dbReference>
<dbReference type="AlphaFoldDB" id="A0A9Q0GYV8"/>
<dbReference type="OrthoDB" id="696189at2759"/>
<organism evidence="1 2">
    <name type="scientific">Protea cynaroides</name>
    <dbReference type="NCBI Taxonomy" id="273540"/>
    <lineage>
        <taxon>Eukaryota</taxon>
        <taxon>Viridiplantae</taxon>
        <taxon>Streptophyta</taxon>
        <taxon>Embryophyta</taxon>
        <taxon>Tracheophyta</taxon>
        <taxon>Spermatophyta</taxon>
        <taxon>Magnoliopsida</taxon>
        <taxon>Proteales</taxon>
        <taxon>Proteaceae</taxon>
        <taxon>Protea</taxon>
    </lineage>
</organism>
<comment type="caution">
    <text evidence="1">The sequence shown here is derived from an EMBL/GenBank/DDBJ whole genome shotgun (WGS) entry which is preliminary data.</text>
</comment>
<sequence>MLEGEDEIIVNEIVAVEDEIFFFYRQSISSTEVIHKAEKAFQEYMAAVHPAPASQAVPSPSSPSSQSTLLRWTPPPMGFIKINADASFQVSSKTGGIGFVGLGIRREIHFLLCLNFLSSHRLFWVKLRECVIALTWHSGMVFCT</sequence>
<evidence type="ECO:0000313" key="1">
    <source>
        <dbReference type="EMBL" id="KAJ4956085.1"/>
    </source>
</evidence>
<protein>
    <recommendedName>
        <fullName evidence="3">RNase H type-1 domain-containing protein</fullName>
    </recommendedName>
</protein>
<accession>A0A9Q0GYV8</accession>
<proteinExistence type="predicted"/>
<evidence type="ECO:0000313" key="2">
    <source>
        <dbReference type="Proteomes" id="UP001141806"/>
    </source>
</evidence>
<dbReference type="Proteomes" id="UP001141806">
    <property type="component" value="Unassembled WGS sequence"/>
</dbReference>
<keyword evidence="2" id="KW-1185">Reference proteome</keyword>
<name>A0A9Q0GYV8_9MAGN</name>
<reference evidence="1" key="1">
    <citation type="journal article" date="2023" name="Plant J.">
        <title>The genome of the king protea, Protea cynaroides.</title>
        <authorList>
            <person name="Chang J."/>
            <person name="Duong T.A."/>
            <person name="Schoeman C."/>
            <person name="Ma X."/>
            <person name="Roodt D."/>
            <person name="Barker N."/>
            <person name="Li Z."/>
            <person name="Van de Peer Y."/>
            <person name="Mizrachi E."/>
        </authorList>
    </citation>
    <scope>NUCLEOTIDE SEQUENCE</scope>
    <source>
        <tissue evidence="1">Young leaves</tissue>
    </source>
</reference>
<evidence type="ECO:0008006" key="3">
    <source>
        <dbReference type="Google" id="ProtNLM"/>
    </source>
</evidence>
<gene>
    <name evidence="1" type="ORF">NE237_012868</name>
</gene>